<keyword evidence="2" id="KW-1185">Reference proteome</keyword>
<evidence type="ECO:0000313" key="2">
    <source>
        <dbReference type="Proteomes" id="UP000324222"/>
    </source>
</evidence>
<accession>A0A5B7F460</accession>
<comment type="caution">
    <text evidence="1">The sequence shown here is derived from an EMBL/GenBank/DDBJ whole genome shotgun (WGS) entry which is preliminary data.</text>
</comment>
<organism evidence="1 2">
    <name type="scientific">Portunus trituberculatus</name>
    <name type="common">Swimming crab</name>
    <name type="synonym">Neptunus trituberculatus</name>
    <dbReference type="NCBI Taxonomy" id="210409"/>
    <lineage>
        <taxon>Eukaryota</taxon>
        <taxon>Metazoa</taxon>
        <taxon>Ecdysozoa</taxon>
        <taxon>Arthropoda</taxon>
        <taxon>Crustacea</taxon>
        <taxon>Multicrustacea</taxon>
        <taxon>Malacostraca</taxon>
        <taxon>Eumalacostraca</taxon>
        <taxon>Eucarida</taxon>
        <taxon>Decapoda</taxon>
        <taxon>Pleocyemata</taxon>
        <taxon>Brachyura</taxon>
        <taxon>Eubrachyura</taxon>
        <taxon>Portunoidea</taxon>
        <taxon>Portunidae</taxon>
        <taxon>Portuninae</taxon>
        <taxon>Portunus</taxon>
    </lineage>
</organism>
<reference evidence="1 2" key="1">
    <citation type="submission" date="2019-05" db="EMBL/GenBank/DDBJ databases">
        <title>Another draft genome of Portunus trituberculatus and its Hox gene families provides insights of decapod evolution.</title>
        <authorList>
            <person name="Jeong J.-H."/>
            <person name="Song I."/>
            <person name="Kim S."/>
            <person name="Choi T."/>
            <person name="Kim D."/>
            <person name="Ryu S."/>
            <person name="Kim W."/>
        </authorList>
    </citation>
    <scope>NUCLEOTIDE SEQUENCE [LARGE SCALE GENOMIC DNA]</scope>
    <source>
        <tissue evidence="1">Muscle</tissue>
    </source>
</reference>
<protein>
    <submittedName>
        <fullName evidence="1">Uncharacterized protein</fullName>
    </submittedName>
</protein>
<dbReference type="Proteomes" id="UP000324222">
    <property type="component" value="Unassembled WGS sequence"/>
</dbReference>
<name>A0A5B7F460_PORTR</name>
<sequence>MGSFLGVRFPPQLCEAWSGPPSTSLASLLCVIASRTAKASNLTPLHAFFLSCASSRCPSRYFSKADSSPLVTSTFTGHGGTFTLVFEGGVDVLYCAVHSESSHLHPSTFFVARWLTHCLPASSSLTFASVAMALAPYHSSGPHTSITAAPREP</sequence>
<proteinExistence type="predicted"/>
<dbReference type="EMBL" id="VSRR010005342">
    <property type="protein sequence ID" value="MPC42200.1"/>
    <property type="molecule type" value="Genomic_DNA"/>
</dbReference>
<dbReference type="AlphaFoldDB" id="A0A5B7F460"/>
<gene>
    <name evidence="1" type="ORF">E2C01_035814</name>
</gene>
<evidence type="ECO:0000313" key="1">
    <source>
        <dbReference type="EMBL" id="MPC42200.1"/>
    </source>
</evidence>